<evidence type="ECO:0000313" key="2">
    <source>
        <dbReference type="Proteomes" id="UP000290253"/>
    </source>
</evidence>
<name>A0A4V1NVY8_9BACT</name>
<dbReference type="RefSeq" id="WP_129207351.1">
    <property type="nucleotide sequence ID" value="NZ_BMGU01000001.1"/>
</dbReference>
<dbReference type="AlphaFoldDB" id="A0A4V1NVY8"/>
<protein>
    <submittedName>
        <fullName evidence="1">Uncharacterized protein</fullName>
    </submittedName>
</protein>
<accession>A0A4V1NVY8</accession>
<dbReference type="Proteomes" id="UP000290253">
    <property type="component" value="Unassembled WGS sequence"/>
</dbReference>
<dbReference type="OrthoDB" id="118902at2"/>
<proteinExistence type="predicted"/>
<reference evidence="1 2" key="1">
    <citation type="journal article" date="2016" name="Int. J. Syst. Evol. Microbiol.">
        <title>Acidipila dinghuensis sp. nov., an acidobacterium isolated from forest soil.</title>
        <authorList>
            <person name="Jiang Y.W."/>
            <person name="Wang J."/>
            <person name="Chen M.H."/>
            <person name="Lv Y.Y."/>
            <person name="Qiu L.H."/>
        </authorList>
    </citation>
    <scope>NUCLEOTIDE SEQUENCE [LARGE SCALE GENOMIC DNA]</scope>
    <source>
        <strain evidence="1 2">DHOF10</strain>
    </source>
</reference>
<gene>
    <name evidence="1" type="ORF">ESZ00_06715</name>
</gene>
<sequence>MHIAADQSIAGYPAKRVRDFLRTRQSGTIFNEVALTEFALKPKAARDLLKALVVIGFIKEYGRHDGDLYFELTCHGQNFANAPASKPIHRKTAERVLAEFMQRMERVNATSEYLYRVDTAILFGSMLSDVERLGDVDVAVNLEPKVSEEVAFEEWQMERRRAAQIGGRSFSSYVAWLYWPREEVYKQIKARSLSLSLYELSNVKHLPNLSYRILLGDTEQLAALIPTGRVV</sequence>
<evidence type="ECO:0000313" key="1">
    <source>
        <dbReference type="EMBL" id="RXS97572.1"/>
    </source>
</evidence>
<keyword evidence="2" id="KW-1185">Reference proteome</keyword>
<dbReference type="EMBL" id="SDMK01000001">
    <property type="protein sequence ID" value="RXS97572.1"/>
    <property type="molecule type" value="Genomic_DNA"/>
</dbReference>
<organism evidence="1 2">
    <name type="scientific">Silvibacterium dinghuense</name>
    <dbReference type="NCBI Taxonomy" id="1560006"/>
    <lineage>
        <taxon>Bacteria</taxon>
        <taxon>Pseudomonadati</taxon>
        <taxon>Acidobacteriota</taxon>
        <taxon>Terriglobia</taxon>
        <taxon>Terriglobales</taxon>
        <taxon>Acidobacteriaceae</taxon>
        <taxon>Silvibacterium</taxon>
    </lineage>
</organism>
<comment type="caution">
    <text evidence="1">The sequence shown here is derived from an EMBL/GenBank/DDBJ whole genome shotgun (WGS) entry which is preliminary data.</text>
</comment>